<evidence type="ECO:0000313" key="6">
    <source>
        <dbReference type="Proteomes" id="UP001162802"/>
    </source>
</evidence>
<dbReference type="SUPFAM" id="SSF56317">
    <property type="entry name" value="Carbon-nitrogen hydrolase"/>
    <property type="match status" value="1"/>
</dbReference>
<dbReference type="RefSeq" id="WP_243803206.1">
    <property type="nucleotide sequence ID" value="NZ_JALHAT010000071.1"/>
</dbReference>
<sequence>MPARRTVLREGALLGAGLAAGAPFLSAASRAAVPRAIAPYTAACVQTRGLPTWSSSGAPLPEALAANVETVARAIERTAGESGAQLLVFSEFCLQMPLTRLAPEQWEAGAVDLAGPEIARLRAAAQRAGAHVVLNPVETIAAFPGRYFLTGLLLSPSGEIALTYRKLYDLTGKTRPSDVLPQWRDLYGEDSLFPVADTPLGRIGVTVGTDANWPEMVRSLALRGAEVIATCLASPNVTPSSPAKRAPDAPDANDPALPVMARRLRAYENMAYMLTANLGPVGEADGNPLGDMQPSEIVDYHGNVLAASPDAGARAITATLDIEAQRRARCTPGPANALLQLQSGLHAPDYAAARFDAPPAPGENHAQAQRRRIRDLVARGVLAAPASGLP</sequence>
<gene>
    <name evidence="5" type="ORF">MTR65_19605</name>
</gene>
<dbReference type="EMBL" id="JALHAT010000071">
    <property type="protein sequence ID" value="MCJ1962894.1"/>
    <property type="molecule type" value="Genomic_DNA"/>
</dbReference>
<dbReference type="InterPro" id="IPR006311">
    <property type="entry name" value="TAT_signal"/>
</dbReference>
<feature type="region of interest" description="Disordered" evidence="2">
    <location>
        <begin position="236"/>
        <end position="256"/>
    </location>
</feature>
<dbReference type="PANTHER" id="PTHR43674">
    <property type="entry name" value="NITRILASE C965.09-RELATED"/>
    <property type="match status" value="1"/>
</dbReference>
<comment type="caution">
    <text evidence="5">The sequence shown here is derived from an EMBL/GenBank/DDBJ whole genome shotgun (WGS) entry which is preliminary data.</text>
</comment>
<protein>
    <recommendedName>
        <fullName evidence="4">CN hydrolase domain-containing protein</fullName>
    </recommendedName>
</protein>
<name>A0ABT0AI61_9SPHN</name>
<dbReference type="Pfam" id="PF00795">
    <property type="entry name" value="CN_hydrolase"/>
    <property type="match status" value="1"/>
</dbReference>
<keyword evidence="6" id="KW-1185">Reference proteome</keyword>
<evidence type="ECO:0000256" key="2">
    <source>
        <dbReference type="SAM" id="MobiDB-lite"/>
    </source>
</evidence>
<feature type="domain" description="CN hydrolase" evidence="4">
    <location>
        <begin position="40"/>
        <end position="322"/>
    </location>
</feature>
<reference evidence="5" key="1">
    <citation type="submission" date="2022-03" db="EMBL/GenBank/DDBJ databases">
        <title>Identification of a novel bacterium isolated from mangrove sediments.</title>
        <authorList>
            <person name="Pan X."/>
        </authorList>
    </citation>
    <scope>NUCLEOTIDE SEQUENCE</scope>
    <source>
        <strain evidence="5">B2637</strain>
    </source>
</reference>
<keyword evidence="3" id="KW-0732">Signal</keyword>
<dbReference type="PROSITE" id="PS50263">
    <property type="entry name" value="CN_HYDROLASE"/>
    <property type="match status" value="1"/>
</dbReference>
<dbReference type="InterPro" id="IPR003010">
    <property type="entry name" value="C-N_Hydrolase"/>
</dbReference>
<dbReference type="Gene3D" id="3.60.110.10">
    <property type="entry name" value="Carbon-nitrogen hydrolase"/>
    <property type="match status" value="1"/>
</dbReference>
<proteinExistence type="predicted"/>
<organism evidence="5 6">
    <name type="scientific">Novosphingobium mangrovi</name>
    <name type="common">ex Hu et al. 2023</name>
    <dbReference type="NCBI Taxonomy" id="2930094"/>
    <lineage>
        <taxon>Bacteria</taxon>
        <taxon>Pseudomonadati</taxon>
        <taxon>Pseudomonadota</taxon>
        <taxon>Alphaproteobacteria</taxon>
        <taxon>Sphingomonadales</taxon>
        <taxon>Sphingomonadaceae</taxon>
        <taxon>Novosphingobium</taxon>
    </lineage>
</organism>
<evidence type="ECO:0000256" key="1">
    <source>
        <dbReference type="ARBA" id="ARBA00022801"/>
    </source>
</evidence>
<keyword evidence="1" id="KW-0378">Hydrolase</keyword>
<dbReference type="Proteomes" id="UP001162802">
    <property type="component" value="Unassembled WGS sequence"/>
</dbReference>
<accession>A0ABT0AI61</accession>
<feature type="signal peptide" evidence="3">
    <location>
        <begin position="1"/>
        <end position="27"/>
    </location>
</feature>
<evidence type="ECO:0000259" key="4">
    <source>
        <dbReference type="PROSITE" id="PS50263"/>
    </source>
</evidence>
<evidence type="ECO:0000313" key="5">
    <source>
        <dbReference type="EMBL" id="MCJ1962894.1"/>
    </source>
</evidence>
<feature type="chain" id="PRO_5045524087" description="CN hydrolase domain-containing protein" evidence="3">
    <location>
        <begin position="28"/>
        <end position="390"/>
    </location>
</feature>
<dbReference type="PROSITE" id="PS51318">
    <property type="entry name" value="TAT"/>
    <property type="match status" value="1"/>
</dbReference>
<dbReference type="InterPro" id="IPR050345">
    <property type="entry name" value="Aliph_Amidase/BUP"/>
</dbReference>
<dbReference type="PANTHER" id="PTHR43674:SF16">
    <property type="entry name" value="CARBON-NITROGEN FAMILY, PUTATIVE (AFU_ORTHOLOGUE AFUA_5G02350)-RELATED"/>
    <property type="match status" value="1"/>
</dbReference>
<evidence type="ECO:0000256" key="3">
    <source>
        <dbReference type="SAM" id="SignalP"/>
    </source>
</evidence>
<dbReference type="InterPro" id="IPR036526">
    <property type="entry name" value="C-N_Hydrolase_sf"/>
</dbReference>